<comment type="caution">
    <text evidence="9">The sequence shown here is derived from an EMBL/GenBank/DDBJ whole genome shotgun (WGS) entry which is preliminary data.</text>
</comment>
<reference evidence="9 10" key="1">
    <citation type="journal article" date="2018" name="G3 (Bethesda)">
        <title>A High-Quality Reference Genome for the Invasive Mosquitofish Gambusia affinis Using a Chicago Library.</title>
        <authorList>
            <person name="Hoffberg S.L."/>
            <person name="Troendle N.J."/>
            <person name="Glenn T.C."/>
            <person name="Mahmud O."/>
            <person name="Louha S."/>
            <person name="Chalopin D."/>
            <person name="Bennetzen J.L."/>
            <person name="Mauricio R."/>
        </authorList>
    </citation>
    <scope>NUCLEOTIDE SEQUENCE [LARGE SCALE GENOMIC DNA]</scope>
    <source>
        <strain evidence="9">NE01/NJP1002.9</strain>
        <tissue evidence="9">Muscle</tissue>
    </source>
</reference>
<dbReference type="Proteomes" id="UP000250572">
    <property type="component" value="Unassembled WGS sequence"/>
</dbReference>
<keyword evidence="10" id="KW-1185">Reference proteome</keyword>
<evidence type="ECO:0000259" key="8">
    <source>
        <dbReference type="PROSITE" id="PS50069"/>
    </source>
</evidence>
<dbReference type="GO" id="GO:0070979">
    <property type="term" value="P:protein K11-linked ubiquitination"/>
    <property type="evidence" value="ECO:0007669"/>
    <property type="project" value="TreeGrafter"/>
</dbReference>
<evidence type="ECO:0000256" key="4">
    <source>
        <dbReference type="ARBA" id="ARBA00022776"/>
    </source>
</evidence>
<sequence length="447" mass="51158">MRTLSWKPHLGSVTLDLELEDRTLTNLSVSPIHATIILHFQEKSSWTLEELSLKLGAPKELLHRKLALWQQQGVLREEAAGRYVVMETGATRNRLDRGVMLIDSDEERDSNTTTQSEQREEKLQLFWAYIQAMLTNLDSMTLERIHTMLRMFVATGPVVTEMDVNELEAFLQRKTAQDQLRRTGRSGETGTYRPEEDGAFRGNGNRQPCCSTPCRCSSALPQQHFLARLRWPRSFWVLMLTVSFSRKRSLSARSRLSFLAWRTMRVNAMNIWKHEEKRREKVSRFEPSRGAADPPRILQTVSQFSEISFSQRLTLTKDSGLYLSAQGRGSALRSGAEDRNPAERQRYVEVMVLNRSWPAVSQICSLTRSPSMSTVRILKSTPMVCDGGTSRNPADVLGRLKLIKRPTCSQRNSPEKELSAKRSSKLLFPTSEEEQMREEIREAVQLV</sequence>
<dbReference type="EMBL" id="NHOQ01002523">
    <property type="protein sequence ID" value="PWA16076.1"/>
    <property type="molecule type" value="Genomic_DNA"/>
</dbReference>
<dbReference type="AlphaFoldDB" id="A0A315VAS8"/>
<protein>
    <recommendedName>
        <fullName evidence="2">Anaphase-promoting complex subunit 2</fullName>
    </recommendedName>
</protein>
<dbReference type="InterPro" id="IPR036390">
    <property type="entry name" value="WH_DNA-bd_sf"/>
</dbReference>
<dbReference type="Gene3D" id="1.10.10.10">
    <property type="entry name" value="Winged helix-like DNA-binding domain superfamily/Winged helix DNA-binding domain"/>
    <property type="match status" value="1"/>
</dbReference>
<comment type="similarity">
    <text evidence="6">Belongs to the cullin family.</text>
</comment>
<keyword evidence="3" id="KW-0132">Cell division</keyword>
<evidence type="ECO:0000256" key="7">
    <source>
        <dbReference type="SAM" id="MobiDB-lite"/>
    </source>
</evidence>
<dbReference type="SMART" id="SM01013">
    <property type="entry name" value="APC2"/>
    <property type="match status" value="1"/>
</dbReference>
<dbReference type="SUPFAM" id="SSF46785">
    <property type="entry name" value="Winged helix' DNA-binding domain"/>
    <property type="match status" value="1"/>
</dbReference>
<evidence type="ECO:0000256" key="2">
    <source>
        <dbReference type="ARBA" id="ARBA00016068"/>
    </source>
</evidence>
<gene>
    <name evidence="9" type="ORF">CCH79_00016524</name>
</gene>
<dbReference type="PROSITE" id="PS50069">
    <property type="entry name" value="CULLIN_2"/>
    <property type="match status" value="1"/>
</dbReference>
<dbReference type="Pfam" id="PF08672">
    <property type="entry name" value="ANAPC2"/>
    <property type="match status" value="1"/>
</dbReference>
<keyword evidence="5" id="KW-0131">Cell cycle</keyword>
<dbReference type="GO" id="GO:0005680">
    <property type="term" value="C:anaphase-promoting complex"/>
    <property type="evidence" value="ECO:0007669"/>
    <property type="project" value="TreeGrafter"/>
</dbReference>
<evidence type="ECO:0000256" key="3">
    <source>
        <dbReference type="ARBA" id="ARBA00022618"/>
    </source>
</evidence>
<dbReference type="InterPro" id="IPR036317">
    <property type="entry name" value="Cullin_homology_sf"/>
</dbReference>
<dbReference type="SUPFAM" id="SSF75632">
    <property type="entry name" value="Cullin homology domain"/>
    <property type="match status" value="1"/>
</dbReference>
<evidence type="ECO:0000313" key="10">
    <source>
        <dbReference type="Proteomes" id="UP000250572"/>
    </source>
</evidence>
<organism evidence="9 10">
    <name type="scientific">Gambusia affinis</name>
    <name type="common">Western mosquitofish</name>
    <name type="synonym">Heterandria affinis</name>
    <dbReference type="NCBI Taxonomy" id="33528"/>
    <lineage>
        <taxon>Eukaryota</taxon>
        <taxon>Metazoa</taxon>
        <taxon>Chordata</taxon>
        <taxon>Craniata</taxon>
        <taxon>Vertebrata</taxon>
        <taxon>Euteleostomi</taxon>
        <taxon>Actinopterygii</taxon>
        <taxon>Neopterygii</taxon>
        <taxon>Teleostei</taxon>
        <taxon>Neoteleostei</taxon>
        <taxon>Acanthomorphata</taxon>
        <taxon>Ovalentaria</taxon>
        <taxon>Atherinomorphae</taxon>
        <taxon>Cyprinodontiformes</taxon>
        <taxon>Poeciliidae</taxon>
        <taxon>Poeciliinae</taxon>
        <taxon>Gambusia</taxon>
    </lineage>
</organism>
<evidence type="ECO:0000256" key="6">
    <source>
        <dbReference type="PROSITE-ProRule" id="PRU00330"/>
    </source>
</evidence>
<dbReference type="PANTHER" id="PTHR45957">
    <property type="entry name" value="ANAPHASE-PROMOTING COMPLEX SUBUNIT 2"/>
    <property type="match status" value="1"/>
</dbReference>
<evidence type="ECO:0000313" key="9">
    <source>
        <dbReference type="EMBL" id="PWA16076.1"/>
    </source>
</evidence>
<dbReference type="InterPro" id="IPR044554">
    <property type="entry name" value="ANAPC2"/>
</dbReference>
<feature type="domain" description="Cullin family profile" evidence="8">
    <location>
        <begin position="1"/>
        <end position="70"/>
    </location>
</feature>
<dbReference type="Gene3D" id="3.30.230.130">
    <property type="entry name" value="Cullin, Chain C, Domain 2"/>
    <property type="match status" value="1"/>
</dbReference>
<dbReference type="GO" id="GO:0007091">
    <property type="term" value="P:metaphase/anaphase transition of mitotic cell cycle"/>
    <property type="evidence" value="ECO:0007669"/>
    <property type="project" value="TreeGrafter"/>
</dbReference>
<dbReference type="InterPro" id="IPR016158">
    <property type="entry name" value="Cullin_homology"/>
</dbReference>
<proteinExistence type="inferred from homology"/>
<feature type="region of interest" description="Disordered" evidence="7">
    <location>
        <begin position="178"/>
        <end position="204"/>
    </location>
</feature>
<accession>A0A315VAS8</accession>
<name>A0A315VAS8_GAMAF</name>
<dbReference type="PANTHER" id="PTHR45957:SF1">
    <property type="entry name" value="ANAPHASE-PROMOTING COMPLEX SUBUNIT 2"/>
    <property type="match status" value="1"/>
</dbReference>
<evidence type="ECO:0000256" key="1">
    <source>
        <dbReference type="ARBA" id="ARBA00004906"/>
    </source>
</evidence>
<comment type="pathway">
    <text evidence="1">Protein modification; protein ubiquitination.</text>
</comment>
<dbReference type="InterPro" id="IPR036388">
    <property type="entry name" value="WH-like_DNA-bd_sf"/>
</dbReference>
<evidence type="ECO:0000256" key="5">
    <source>
        <dbReference type="ARBA" id="ARBA00023306"/>
    </source>
</evidence>
<keyword evidence="4" id="KW-0498">Mitosis</keyword>
<dbReference type="InterPro" id="IPR059120">
    <property type="entry name" value="Cullin-like_AB"/>
</dbReference>
<dbReference type="Pfam" id="PF26557">
    <property type="entry name" value="Cullin_AB"/>
    <property type="match status" value="1"/>
</dbReference>
<dbReference type="InterPro" id="IPR014786">
    <property type="entry name" value="ANAPC2_C"/>
</dbReference>